<organism evidence="3 4">
    <name type="scientific">Polyplosphaeria fusca</name>
    <dbReference type="NCBI Taxonomy" id="682080"/>
    <lineage>
        <taxon>Eukaryota</taxon>
        <taxon>Fungi</taxon>
        <taxon>Dikarya</taxon>
        <taxon>Ascomycota</taxon>
        <taxon>Pezizomycotina</taxon>
        <taxon>Dothideomycetes</taxon>
        <taxon>Pleosporomycetidae</taxon>
        <taxon>Pleosporales</taxon>
        <taxon>Tetraplosphaeriaceae</taxon>
        <taxon>Polyplosphaeria</taxon>
    </lineage>
</organism>
<feature type="region of interest" description="Disordered" evidence="1">
    <location>
        <begin position="1"/>
        <end position="100"/>
    </location>
</feature>
<dbReference type="PROSITE" id="PS00036">
    <property type="entry name" value="BZIP_BASIC"/>
    <property type="match status" value="1"/>
</dbReference>
<feature type="compositionally biased region" description="Low complexity" evidence="1">
    <location>
        <begin position="1"/>
        <end position="13"/>
    </location>
</feature>
<feature type="domain" description="BZIP" evidence="2">
    <location>
        <begin position="35"/>
        <end position="49"/>
    </location>
</feature>
<accession>A0A9P4QZX2</accession>
<evidence type="ECO:0000313" key="4">
    <source>
        <dbReference type="Proteomes" id="UP000799444"/>
    </source>
</evidence>
<feature type="compositionally biased region" description="Polar residues" evidence="1">
    <location>
        <begin position="228"/>
        <end position="238"/>
    </location>
</feature>
<evidence type="ECO:0000259" key="2">
    <source>
        <dbReference type="PROSITE" id="PS00036"/>
    </source>
</evidence>
<dbReference type="InterPro" id="IPR004827">
    <property type="entry name" value="bZIP"/>
</dbReference>
<evidence type="ECO:0000313" key="3">
    <source>
        <dbReference type="EMBL" id="KAF2734258.1"/>
    </source>
</evidence>
<dbReference type="EMBL" id="ML996150">
    <property type="protein sequence ID" value="KAF2734258.1"/>
    <property type="molecule type" value="Genomic_DNA"/>
</dbReference>
<feature type="compositionally biased region" description="Low complexity" evidence="1">
    <location>
        <begin position="217"/>
        <end position="227"/>
    </location>
</feature>
<proteinExistence type="predicted"/>
<dbReference type="OrthoDB" id="2245989at2759"/>
<protein>
    <recommendedName>
        <fullName evidence="2">BZIP domain-containing protein</fullName>
    </recommendedName>
</protein>
<feature type="compositionally biased region" description="Basic and acidic residues" evidence="1">
    <location>
        <begin position="20"/>
        <end position="36"/>
    </location>
</feature>
<sequence>MDPSTSPQSQTSSRPGRKPKSVDGQKPKKVNSEVRKQQNRIASRNYREKRKRKLQYLQQLLRDGPADQASQSLDPNEDGRTRSLSAEYHPPTPFPPIAYALPSSSAVDPALSTTASYDSRLLATSQSYQPIEPSWSAQLYDGPPHVSSWNIPHWMPSIDYAPPVQSGQGDFSFSHAQPSFEGMPTPPQQREPAADNLFILGSYGHCRRWPADNQSESISSVSLRSSSPYDQAQYYSAP</sequence>
<keyword evidence="4" id="KW-1185">Reference proteome</keyword>
<feature type="region of interest" description="Disordered" evidence="1">
    <location>
        <begin position="217"/>
        <end position="238"/>
    </location>
</feature>
<dbReference type="Proteomes" id="UP000799444">
    <property type="component" value="Unassembled WGS sequence"/>
</dbReference>
<dbReference type="CDD" id="cd14688">
    <property type="entry name" value="bZIP_YAP"/>
    <property type="match status" value="1"/>
</dbReference>
<comment type="caution">
    <text evidence="3">The sequence shown here is derived from an EMBL/GenBank/DDBJ whole genome shotgun (WGS) entry which is preliminary data.</text>
</comment>
<reference evidence="3" key="1">
    <citation type="journal article" date="2020" name="Stud. Mycol.">
        <title>101 Dothideomycetes genomes: a test case for predicting lifestyles and emergence of pathogens.</title>
        <authorList>
            <person name="Haridas S."/>
            <person name="Albert R."/>
            <person name="Binder M."/>
            <person name="Bloem J."/>
            <person name="Labutti K."/>
            <person name="Salamov A."/>
            <person name="Andreopoulos B."/>
            <person name="Baker S."/>
            <person name="Barry K."/>
            <person name="Bills G."/>
            <person name="Bluhm B."/>
            <person name="Cannon C."/>
            <person name="Castanera R."/>
            <person name="Culley D."/>
            <person name="Daum C."/>
            <person name="Ezra D."/>
            <person name="Gonzalez J."/>
            <person name="Henrissat B."/>
            <person name="Kuo A."/>
            <person name="Liang C."/>
            <person name="Lipzen A."/>
            <person name="Lutzoni F."/>
            <person name="Magnuson J."/>
            <person name="Mondo S."/>
            <person name="Nolan M."/>
            <person name="Ohm R."/>
            <person name="Pangilinan J."/>
            <person name="Park H.-J."/>
            <person name="Ramirez L."/>
            <person name="Alfaro M."/>
            <person name="Sun H."/>
            <person name="Tritt A."/>
            <person name="Yoshinaga Y."/>
            <person name="Zwiers L.-H."/>
            <person name="Turgeon B."/>
            <person name="Goodwin S."/>
            <person name="Spatafora J."/>
            <person name="Crous P."/>
            <person name="Grigoriev I."/>
        </authorList>
    </citation>
    <scope>NUCLEOTIDE SEQUENCE</scope>
    <source>
        <strain evidence="3">CBS 125425</strain>
    </source>
</reference>
<name>A0A9P4QZX2_9PLEO</name>
<dbReference type="AlphaFoldDB" id="A0A9P4QZX2"/>
<gene>
    <name evidence="3" type="ORF">EJ04DRAFT_248339</name>
</gene>
<evidence type="ECO:0000256" key="1">
    <source>
        <dbReference type="SAM" id="MobiDB-lite"/>
    </source>
</evidence>
<dbReference type="GO" id="GO:0003700">
    <property type="term" value="F:DNA-binding transcription factor activity"/>
    <property type="evidence" value="ECO:0007669"/>
    <property type="project" value="InterPro"/>
</dbReference>